<dbReference type="RefSeq" id="XP_029223252.1">
    <property type="nucleotide sequence ID" value="XM_029376997.1"/>
</dbReference>
<reference evidence="2 3" key="1">
    <citation type="journal article" date="2018" name="BMC Genomics">
        <title>Genomic comparison of Trypanosoma conorhini and Trypanosoma rangeli to Trypanosoma cruzi strains of high and low virulence.</title>
        <authorList>
            <person name="Bradwell K.R."/>
            <person name="Koparde V.N."/>
            <person name="Matveyev A.V."/>
            <person name="Serrano M.G."/>
            <person name="Alves J.M."/>
            <person name="Parikh H."/>
            <person name="Huang B."/>
            <person name="Lee V."/>
            <person name="Espinosa-Alvarez O."/>
            <person name="Ortiz P.A."/>
            <person name="Costa-Martins A.G."/>
            <person name="Teixeira M.M."/>
            <person name="Buck G.A."/>
        </authorList>
    </citation>
    <scope>NUCLEOTIDE SEQUENCE [LARGE SCALE GENOMIC DNA]</scope>
    <source>
        <strain evidence="2 3">025E</strain>
    </source>
</reference>
<feature type="compositionally biased region" description="Basic and acidic residues" evidence="1">
    <location>
        <begin position="11"/>
        <end position="26"/>
    </location>
</feature>
<evidence type="ECO:0000256" key="1">
    <source>
        <dbReference type="SAM" id="MobiDB-lite"/>
    </source>
</evidence>
<evidence type="ECO:0000313" key="2">
    <source>
        <dbReference type="EMBL" id="RNE96117.1"/>
    </source>
</evidence>
<keyword evidence="3" id="KW-1185">Reference proteome</keyword>
<gene>
    <name evidence="2" type="ORF">Tco025E_10213</name>
</gene>
<dbReference type="AlphaFoldDB" id="A0A422MSE9"/>
<comment type="caution">
    <text evidence="2">The sequence shown here is derived from an EMBL/GenBank/DDBJ whole genome shotgun (WGS) entry which is preliminary data.</text>
</comment>
<accession>A0A422MSE9</accession>
<sequence>HAGARCGGRPVVREAQRELRSPRHGSDTLSGAGGRGERQKADGRRQCVNGVRPENGRKKKFVSGWGSLGGTVAAKWRKPLPFPRELCRHSPLVSCGWGKCVGG</sequence>
<proteinExistence type="predicted"/>
<dbReference type="EMBL" id="MKKU01001316">
    <property type="protein sequence ID" value="RNE96117.1"/>
    <property type="molecule type" value="Genomic_DNA"/>
</dbReference>
<organism evidence="2 3">
    <name type="scientific">Trypanosoma conorhini</name>
    <dbReference type="NCBI Taxonomy" id="83891"/>
    <lineage>
        <taxon>Eukaryota</taxon>
        <taxon>Discoba</taxon>
        <taxon>Euglenozoa</taxon>
        <taxon>Kinetoplastea</taxon>
        <taxon>Metakinetoplastina</taxon>
        <taxon>Trypanosomatida</taxon>
        <taxon>Trypanosomatidae</taxon>
        <taxon>Trypanosoma</taxon>
    </lineage>
</organism>
<dbReference type="GeneID" id="40323824"/>
<dbReference type="Proteomes" id="UP000284403">
    <property type="component" value="Unassembled WGS sequence"/>
</dbReference>
<feature type="non-terminal residue" evidence="2">
    <location>
        <position position="1"/>
    </location>
</feature>
<feature type="compositionally biased region" description="Basic and acidic residues" evidence="1">
    <location>
        <begin position="35"/>
        <end position="45"/>
    </location>
</feature>
<evidence type="ECO:0000313" key="3">
    <source>
        <dbReference type="Proteomes" id="UP000284403"/>
    </source>
</evidence>
<protein>
    <submittedName>
        <fullName evidence="2">Uncharacterized protein</fullName>
    </submittedName>
</protein>
<name>A0A422MSE9_9TRYP</name>
<feature type="region of interest" description="Disordered" evidence="1">
    <location>
        <begin position="1"/>
        <end position="62"/>
    </location>
</feature>